<evidence type="ECO:0000256" key="3">
    <source>
        <dbReference type="ARBA" id="ARBA00022763"/>
    </source>
</evidence>
<dbReference type="InterPro" id="IPR027417">
    <property type="entry name" value="P-loop_NTPase"/>
</dbReference>
<feature type="region of interest" description="Disordered" evidence="7">
    <location>
        <begin position="342"/>
        <end position="469"/>
    </location>
</feature>
<dbReference type="InterPro" id="IPR020588">
    <property type="entry name" value="RecA_ATP-bd"/>
</dbReference>
<evidence type="ECO:0000313" key="9">
    <source>
        <dbReference type="EMBL" id="QUC20173.1"/>
    </source>
</evidence>
<dbReference type="CDD" id="cd01393">
    <property type="entry name" value="RecA-like"/>
    <property type="match status" value="1"/>
</dbReference>
<dbReference type="Gene3D" id="3.40.50.300">
    <property type="entry name" value="P-loop containing nucleotide triphosphate hydrolases"/>
    <property type="match status" value="1"/>
</dbReference>
<protein>
    <recommendedName>
        <fullName evidence="8">RecA family profile 1 domain-containing protein</fullName>
    </recommendedName>
</protein>
<feature type="compositionally biased region" description="Acidic residues" evidence="7">
    <location>
        <begin position="348"/>
        <end position="366"/>
    </location>
</feature>
<dbReference type="OrthoDB" id="5957327at2759"/>
<keyword evidence="2" id="KW-0547">Nucleotide-binding</keyword>
<dbReference type="GO" id="GO:0000707">
    <property type="term" value="P:meiotic DNA recombinase assembly"/>
    <property type="evidence" value="ECO:0007669"/>
    <property type="project" value="TreeGrafter"/>
</dbReference>
<dbReference type="InterPro" id="IPR003593">
    <property type="entry name" value="AAA+_ATPase"/>
</dbReference>
<dbReference type="EMBL" id="CP072755">
    <property type="protein sequence ID" value="QUC20173.1"/>
    <property type="molecule type" value="Genomic_DNA"/>
</dbReference>
<feature type="compositionally biased region" description="Acidic residues" evidence="7">
    <location>
        <begin position="405"/>
        <end position="416"/>
    </location>
</feature>
<keyword evidence="4" id="KW-0067">ATP-binding</keyword>
<dbReference type="SUPFAM" id="SSF52540">
    <property type="entry name" value="P-loop containing nucleoside triphosphate hydrolases"/>
    <property type="match status" value="1"/>
</dbReference>
<accession>A0A8E5HRJ6</accession>
<dbReference type="GO" id="GO:0000400">
    <property type="term" value="F:four-way junction DNA binding"/>
    <property type="evidence" value="ECO:0007669"/>
    <property type="project" value="TreeGrafter"/>
</dbReference>
<dbReference type="GeneID" id="66065192"/>
<feature type="compositionally biased region" description="Basic and acidic residues" evidence="7">
    <location>
        <begin position="417"/>
        <end position="453"/>
    </location>
</feature>
<keyword evidence="3" id="KW-0227">DNA damage</keyword>
<dbReference type="PROSITE" id="PS50162">
    <property type="entry name" value="RECA_2"/>
    <property type="match status" value="1"/>
</dbReference>
<sequence>MWEMDYHSIHGHDLCSFDAPGTHRLPTVQASQALDGLQDGSGLYISTGLEELDAALAAPSPSACHDAASPGGVKRGQVTEIWGPPGTGKTAIALQLAISSIRNASNVVWIDCFHELQAARLRQVLASAHVAVDDAEQGDRHSGLACSKFRQVSCLSLPHLMALLSRPHAKVMPHSVALVVLSNPSSLLNSWLPKTADGHAASLKPSKGPAASTRRRQGLQFVINALQKLAAARNCAVVVLTQCATRMQSEHGAALVPAVNATVWDHGVSTRLVTFRDWARRDGKLVGIFLAGLQKLDGTPSPETLDGVAAFCVDSAGVAKVDYDAADIPAGRGDVFQHKRKLGQTDLEVPDSEEDEDYGWAGDDEANLPAPPPQWQGSEDVLLGQELGQSDDDDGRDYGDGGRDYEDDGRDYEDGGSDYKDGGRDCEGGGSDYKDGGRDCEGGGSDYKDGGRDCEDDDGDSMSSAEGNQ</sequence>
<evidence type="ECO:0000313" key="10">
    <source>
        <dbReference type="Proteomes" id="UP000027002"/>
    </source>
</evidence>
<dbReference type="PANTHER" id="PTHR46239:SF1">
    <property type="entry name" value="DNA REPAIR PROTEIN RAD51 HOMOLOG 3"/>
    <property type="match status" value="1"/>
</dbReference>
<dbReference type="AlphaFoldDB" id="A0A8E5HRJ6"/>
<feature type="domain" description="RecA family profile 1" evidence="8">
    <location>
        <begin position="41"/>
        <end position="243"/>
    </location>
</feature>
<proteinExistence type="predicted"/>
<dbReference type="Pfam" id="PF06745">
    <property type="entry name" value="ATPase"/>
    <property type="match status" value="1"/>
</dbReference>
<dbReference type="GO" id="GO:0033063">
    <property type="term" value="C:Rad51B-Rad51C-Rad51D-XRCC2 complex"/>
    <property type="evidence" value="ECO:0007669"/>
    <property type="project" value="TreeGrafter"/>
</dbReference>
<dbReference type="KEGG" id="uvi:66065192"/>
<dbReference type="GO" id="GO:0005524">
    <property type="term" value="F:ATP binding"/>
    <property type="evidence" value="ECO:0007669"/>
    <property type="project" value="UniProtKB-KW"/>
</dbReference>
<dbReference type="GO" id="GO:0005657">
    <property type="term" value="C:replication fork"/>
    <property type="evidence" value="ECO:0007669"/>
    <property type="project" value="TreeGrafter"/>
</dbReference>
<dbReference type="InterPro" id="IPR014774">
    <property type="entry name" value="KaiC-like_dom"/>
</dbReference>
<dbReference type="GO" id="GO:0140664">
    <property type="term" value="F:ATP-dependent DNA damage sensor activity"/>
    <property type="evidence" value="ECO:0007669"/>
    <property type="project" value="InterPro"/>
</dbReference>
<evidence type="ECO:0000256" key="2">
    <source>
        <dbReference type="ARBA" id="ARBA00022741"/>
    </source>
</evidence>
<evidence type="ECO:0000256" key="6">
    <source>
        <dbReference type="ARBA" id="ARBA00023242"/>
    </source>
</evidence>
<keyword evidence="6" id="KW-0539">Nucleus</keyword>
<name>A0A8E5HRJ6_USTVR</name>
<comment type="subcellular location">
    <subcellularLocation>
        <location evidence="1">Nucleus</location>
    </subcellularLocation>
</comment>
<dbReference type="Proteomes" id="UP000027002">
    <property type="component" value="Chromosome 3"/>
</dbReference>
<evidence type="ECO:0000256" key="5">
    <source>
        <dbReference type="ARBA" id="ARBA00023204"/>
    </source>
</evidence>
<dbReference type="RefSeq" id="XP_042997846.1">
    <property type="nucleotide sequence ID" value="XM_043141912.1"/>
</dbReference>
<organism evidence="9 10">
    <name type="scientific">Ustilaginoidea virens</name>
    <name type="common">Rice false smut fungus</name>
    <name type="synonym">Villosiclava virens</name>
    <dbReference type="NCBI Taxonomy" id="1159556"/>
    <lineage>
        <taxon>Eukaryota</taxon>
        <taxon>Fungi</taxon>
        <taxon>Dikarya</taxon>
        <taxon>Ascomycota</taxon>
        <taxon>Pezizomycotina</taxon>
        <taxon>Sordariomycetes</taxon>
        <taxon>Hypocreomycetidae</taxon>
        <taxon>Hypocreales</taxon>
        <taxon>Clavicipitaceae</taxon>
        <taxon>Ustilaginoidea</taxon>
    </lineage>
</organism>
<dbReference type="SMART" id="SM00382">
    <property type="entry name" value="AAA"/>
    <property type="match status" value="1"/>
</dbReference>
<gene>
    <name evidence="9" type="ORF">UV8b_04414</name>
</gene>
<dbReference type="GO" id="GO:0008821">
    <property type="term" value="F:crossover junction DNA endonuclease activity"/>
    <property type="evidence" value="ECO:0007669"/>
    <property type="project" value="TreeGrafter"/>
</dbReference>
<evidence type="ECO:0000256" key="1">
    <source>
        <dbReference type="ARBA" id="ARBA00004123"/>
    </source>
</evidence>
<dbReference type="GO" id="GO:0007131">
    <property type="term" value="P:reciprocal meiotic recombination"/>
    <property type="evidence" value="ECO:0007669"/>
    <property type="project" value="TreeGrafter"/>
</dbReference>
<evidence type="ECO:0000256" key="7">
    <source>
        <dbReference type="SAM" id="MobiDB-lite"/>
    </source>
</evidence>
<evidence type="ECO:0000259" key="8">
    <source>
        <dbReference type="PROSITE" id="PS50162"/>
    </source>
</evidence>
<dbReference type="PANTHER" id="PTHR46239">
    <property type="entry name" value="DNA REPAIR PROTEIN RAD51 HOMOLOG 3 RAD51C"/>
    <property type="match status" value="1"/>
</dbReference>
<keyword evidence="5" id="KW-0234">DNA repair</keyword>
<keyword evidence="10" id="KW-1185">Reference proteome</keyword>
<dbReference type="GO" id="GO:0033065">
    <property type="term" value="C:Rad51C-XRCC3 complex"/>
    <property type="evidence" value="ECO:0007669"/>
    <property type="project" value="TreeGrafter"/>
</dbReference>
<reference evidence="9" key="1">
    <citation type="submission" date="2020-03" db="EMBL/GenBank/DDBJ databases">
        <title>A mixture of massive structural variations and highly conserved coding sequences in Ustilaginoidea virens genome.</title>
        <authorList>
            <person name="Zhang K."/>
            <person name="Zhao Z."/>
            <person name="Zhang Z."/>
            <person name="Li Y."/>
            <person name="Hsiang T."/>
            <person name="Sun W."/>
        </authorList>
    </citation>
    <scope>NUCLEOTIDE SEQUENCE</scope>
    <source>
        <strain evidence="9">UV-8b</strain>
    </source>
</reference>
<evidence type="ECO:0000256" key="4">
    <source>
        <dbReference type="ARBA" id="ARBA00022840"/>
    </source>
</evidence>
<dbReference type="InterPro" id="IPR052093">
    <property type="entry name" value="HR_Repair_Mediator"/>
</dbReference>